<dbReference type="EMBL" id="JPMI01000035">
    <property type="protein sequence ID" value="KFA93888.1"/>
    <property type="molecule type" value="Genomic_DNA"/>
</dbReference>
<dbReference type="RefSeq" id="WP_043390888.1">
    <property type="nucleotide sequence ID" value="NZ_JPMI01000035.1"/>
</dbReference>
<comment type="caution">
    <text evidence="2">The sequence shown here is derived from an EMBL/GenBank/DDBJ whole genome shotgun (WGS) entry which is preliminary data.</text>
</comment>
<evidence type="ECO:0000313" key="3">
    <source>
        <dbReference type="Proteomes" id="UP000028547"/>
    </source>
</evidence>
<organism evidence="2 3">
    <name type="scientific">Archangium violaceum Cb vi76</name>
    <dbReference type="NCBI Taxonomy" id="1406225"/>
    <lineage>
        <taxon>Bacteria</taxon>
        <taxon>Pseudomonadati</taxon>
        <taxon>Myxococcota</taxon>
        <taxon>Myxococcia</taxon>
        <taxon>Myxococcales</taxon>
        <taxon>Cystobacterineae</taxon>
        <taxon>Archangiaceae</taxon>
        <taxon>Archangium</taxon>
    </lineage>
</organism>
<protein>
    <submittedName>
        <fullName evidence="2">Uncharacterized protein</fullName>
    </submittedName>
</protein>
<accession>A0A084SZK3</accession>
<evidence type="ECO:0000256" key="1">
    <source>
        <dbReference type="SAM" id="MobiDB-lite"/>
    </source>
</evidence>
<evidence type="ECO:0000313" key="2">
    <source>
        <dbReference type="EMBL" id="KFA93888.1"/>
    </source>
</evidence>
<name>A0A084SZK3_9BACT</name>
<gene>
    <name evidence="2" type="ORF">Q664_06360</name>
</gene>
<sequence>MPIRLLRKSPRRRRGQALVLAALSFLVLALMVALSFNLSHALREKVSLQQHSDSMAYSMAVMEARALNYYAVSNRSIAATYVAMNSMHAYMAAASVTGEMMRKSQTNYYIIMAMEFAQCGCWSCFKHCIHGLQALKIAGKYGKAGKNYDNKVKNLDRNFTNTMKGLDRMVDFIHASQAMVHARTMQALRDGKSYGLSKLTEYNAPGASTLNASVGGMNVNEFNCSVDGMPGCTGSVGNSDAKTRAKVMTEVAMASRSDWPANRGLMMDYPAHLHPSFLKELGKDIPGEGINSPVPFTHKGTAKTGTGSGSEGKSISATEKGMMYNQWKHGTGIPLNYSATVTSEGNSGSHSPGGAHTGQHPFEGVNAKALTSCTAGGNCFMKFRANDDANRDFGQPRTYSYVTKQFRVGNKPKAPWELNSSGTVKFSNGDTNATLKLAADEGAGLSKAIVYYHRLGAGGWREPPNLFAPYWRAKLHPFTAQQASQLLSAAGNSDAAQLVTSAPGLSL</sequence>
<dbReference type="Proteomes" id="UP000028547">
    <property type="component" value="Unassembled WGS sequence"/>
</dbReference>
<feature type="region of interest" description="Disordered" evidence="1">
    <location>
        <begin position="293"/>
        <end position="315"/>
    </location>
</feature>
<proteinExistence type="predicted"/>
<reference evidence="2 3" key="1">
    <citation type="submission" date="2014-07" db="EMBL/GenBank/DDBJ databases">
        <title>Draft Genome Sequence of Gephyronic Acid Producer, Cystobacter violaceus Strain Cb vi76.</title>
        <authorList>
            <person name="Stevens D.C."/>
            <person name="Young J."/>
            <person name="Carmichael R."/>
            <person name="Tan J."/>
            <person name="Taylor R.E."/>
        </authorList>
    </citation>
    <scope>NUCLEOTIDE SEQUENCE [LARGE SCALE GENOMIC DNA]</scope>
    <source>
        <strain evidence="2 3">Cb vi76</strain>
    </source>
</reference>
<dbReference type="AlphaFoldDB" id="A0A084SZK3"/>